<proteinExistence type="predicted"/>
<evidence type="ECO:0000313" key="2">
    <source>
        <dbReference type="Proteomes" id="UP001233360"/>
    </source>
</evidence>
<organism evidence="1 2">
    <name type="scientific">Acinetobacter baylyi</name>
    <dbReference type="NCBI Taxonomy" id="202950"/>
    <lineage>
        <taxon>Bacteria</taxon>
        <taxon>Pseudomonadati</taxon>
        <taxon>Pseudomonadota</taxon>
        <taxon>Gammaproteobacteria</taxon>
        <taxon>Moraxellales</taxon>
        <taxon>Moraxellaceae</taxon>
        <taxon>Acinetobacter</taxon>
    </lineage>
</organism>
<dbReference type="EMBL" id="JAUTBK010000002">
    <property type="protein sequence ID" value="MDQ1210178.1"/>
    <property type="molecule type" value="Genomic_DNA"/>
</dbReference>
<protein>
    <recommendedName>
        <fullName evidence="3">Transposase</fullName>
    </recommendedName>
</protein>
<keyword evidence="2" id="KW-1185">Reference proteome</keyword>
<reference evidence="1 2" key="1">
    <citation type="submission" date="2023-07" db="EMBL/GenBank/DDBJ databases">
        <title>Functional and genomic diversity of the sorghum phyllosphere microbiome.</title>
        <authorList>
            <person name="Shade A."/>
        </authorList>
    </citation>
    <scope>NUCLEOTIDE SEQUENCE [LARGE SCALE GENOMIC DNA]</scope>
    <source>
        <strain evidence="1 2">SORGH_AS_0887</strain>
    </source>
</reference>
<comment type="caution">
    <text evidence="1">The sequence shown here is derived from an EMBL/GenBank/DDBJ whole genome shotgun (WGS) entry which is preliminary data.</text>
</comment>
<evidence type="ECO:0008006" key="3">
    <source>
        <dbReference type="Google" id="ProtNLM"/>
    </source>
</evidence>
<dbReference type="Proteomes" id="UP001233360">
    <property type="component" value="Unassembled WGS sequence"/>
</dbReference>
<accession>A0ABU0V104</accession>
<name>A0ABU0V104_ACIBI</name>
<gene>
    <name evidence="1" type="ORF">QE380_003101</name>
</gene>
<evidence type="ECO:0000313" key="1">
    <source>
        <dbReference type="EMBL" id="MDQ1210178.1"/>
    </source>
</evidence>
<dbReference type="RefSeq" id="WP_154648876.1">
    <property type="nucleotide sequence ID" value="NZ_JAUTBK010000002.1"/>
</dbReference>
<sequence>MAALKFNRDKNDRILTELTLSRTNRLRFFSFVLAIDDIIMNLKKKNRVFFT</sequence>